<accession>A0A6H5I9N2</accession>
<reference evidence="3 4" key="1">
    <citation type="submission" date="2020-02" db="EMBL/GenBank/DDBJ databases">
        <authorList>
            <person name="Ferguson B K."/>
        </authorList>
    </citation>
    <scope>NUCLEOTIDE SEQUENCE [LARGE SCALE GENOMIC DNA]</scope>
</reference>
<sequence>MTEGYCHPIPLTVDILERLASANYISCIDLRSGFHQIAMDEDSAYKTGFAGPDGVYQYKRMGMGLKCAPGIFSRAMSLALAGLQGTELEIYLDDVMVHGETLEEHNGRFKRMIDRFAKANMSIEPSKCQMLKKEAKVLGHIVGNGEIKPDPTKIEAMRDYPAPTNAKKRSNDHDKETTKGFEPPKEQIQITKDNALCRYIVAKATDRRDKPPWLSGKDTVFGGVLTSRDHPALMVTLQRKTAKAAEEPITGRITGAGHTDYKAPPTLHPMSLMMGIAENIYQDKIIQRLHTRLGQNRGAVLPRANNKYMGEDTILRRGRLYLMYYDVNNLYGWAMAPYLPYGGFEWDDAKDYLTLARRFRFTDTSSRRTLRVSRITTRLAQGFATMSRARLPTGLKTA</sequence>
<dbReference type="EMBL" id="CADCXV010000700">
    <property type="protein sequence ID" value="CAB0033154.1"/>
    <property type="molecule type" value="Genomic_DNA"/>
</dbReference>
<dbReference type="CDD" id="cd01647">
    <property type="entry name" value="RT_LTR"/>
    <property type="match status" value="1"/>
</dbReference>
<dbReference type="InterPro" id="IPR043502">
    <property type="entry name" value="DNA/RNA_pol_sf"/>
</dbReference>
<dbReference type="Proteomes" id="UP000479190">
    <property type="component" value="Unassembled WGS sequence"/>
</dbReference>
<feature type="compositionally biased region" description="Basic and acidic residues" evidence="1">
    <location>
        <begin position="169"/>
        <end position="181"/>
    </location>
</feature>
<proteinExistence type="predicted"/>
<dbReference type="PANTHER" id="PTHR33064">
    <property type="entry name" value="POL PROTEIN"/>
    <property type="match status" value="1"/>
</dbReference>
<feature type="region of interest" description="Disordered" evidence="1">
    <location>
        <begin position="162"/>
        <end position="181"/>
    </location>
</feature>
<evidence type="ECO:0000256" key="1">
    <source>
        <dbReference type="SAM" id="MobiDB-lite"/>
    </source>
</evidence>
<feature type="domain" description="Reverse transcriptase" evidence="2">
    <location>
        <begin position="1"/>
        <end position="142"/>
    </location>
</feature>
<dbReference type="InterPro" id="IPR000477">
    <property type="entry name" value="RT_dom"/>
</dbReference>
<keyword evidence="4" id="KW-1185">Reference proteome</keyword>
<dbReference type="SUPFAM" id="SSF56672">
    <property type="entry name" value="DNA/RNA polymerases"/>
    <property type="match status" value="1"/>
</dbReference>
<dbReference type="InterPro" id="IPR043128">
    <property type="entry name" value="Rev_trsase/Diguanyl_cyclase"/>
</dbReference>
<gene>
    <name evidence="3" type="ORF">TBRA_LOCUS5074</name>
</gene>
<organism evidence="3 4">
    <name type="scientific">Trichogramma brassicae</name>
    <dbReference type="NCBI Taxonomy" id="86971"/>
    <lineage>
        <taxon>Eukaryota</taxon>
        <taxon>Metazoa</taxon>
        <taxon>Ecdysozoa</taxon>
        <taxon>Arthropoda</taxon>
        <taxon>Hexapoda</taxon>
        <taxon>Insecta</taxon>
        <taxon>Pterygota</taxon>
        <taxon>Neoptera</taxon>
        <taxon>Endopterygota</taxon>
        <taxon>Hymenoptera</taxon>
        <taxon>Apocrita</taxon>
        <taxon>Proctotrupomorpha</taxon>
        <taxon>Chalcidoidea</taxon>
        <taxon>Trichogrammatidae</taxon>
        <taxon>Trichogramma</taxon>
    </lineage>
</organism>
<dbReference type="InterPro" id="IPR051320">
    <property type="entry name" value="Viral_Replic_Matur_Polypro"/>
</dbReference>
<evidence type="ECO:0000313" key="4">
    <source>
        <dbReference type="Proteomes" id="UP000479190"/>
    </source>
</evidence>
<dbReference type="PANTHER" id="PTHR33064:SF37">
    <property type="entry name" value="RIBONUCLEASE H"/>
    <property type="match status" value="1"/>
</dbReference>
<dbReference type="Pfam" id="PF00078">
    <property type="entry name" value="RVT_1"/>
    <property type="match status" value="1"/>
</dbReference>
<protein>
    <recommendedName>
        <fullName evidence="2">Reverse transcriptase domain-containing protein</fullName>
    </recommendedName>
</protein>
<name>A0A6H5I9N2_9HYME</name>
<evidence type="ECO:0000313" key="3">
    <source>
        <dbReference type="EMBL" id="CAB0033154.1"/>
    </source>
</evidence>
<dbReference type="OrthoDB" id="117296at2759"/>
<evidence type="ECO:0000259" key="2">
    <source>
        <dbReference type="PROSITE" id="PS50878"/>
    </source>
</evidence>
<dbReference type="AlphaFoldDB" id="A0A6H5I9N2"/>
<dbReference type="GO" id="GO:0071897">
    <property type="term" value="P:DNA biosynthetic process"/>
    <property type="evidence" value="ECO:0007669"/>
    <property type="project" value="UniProtKB-ARBA"/>
</dbReference>
<dbReference type="PROSITE" id="PS50878">
    <property type="entry name" value="RT_POL"/>
    <property type="match status" value="1"/>
</dbReference>
<dbReference type="Gene3D" id="3.10.10.10">
    <property type="entry name" value="HIV Type 1 Reverse Transcriptase, subunit A, domain 1"/>
    <property type="match status" value="1"/>
</dbReference>
<dbReference type="Gene3D" id="3.30.70.270">
    <property type="match status" value="1"/>
</dbReference>